<evidence type="ECO:0000313" key="2">
    <source>
        <dbReference type="EMBL" id="EOD81265.1"/>
    </source>
</evidence>
<feature type="transmembrane region" description="Helical" evidence="1">
    <location>
        <begin position="104"/>
        <end position="124"/>
    </location>
</feature>
<feature type="transmembrane region" description="Helical" evidence="1">
    <location>
        <begin position="46"/>
        <end position="64"/>
    </location>
</feature>
<dbReference type="Gene3D" id="1.20.1530.20">
    <property type="match status" value="1"/>
</dbReference>
<evidence type="ECO:0000256" key="1">
    <source>
        <dbReference type="SAM" id="Phobius"/>
    </source>
</evidence>
<evidence type="ECO:0008006" key="4">
    <source>
        <dbReference type="Google" id="ProtNLM"/>
    </source>
</evidence>
<dbReference type="InterPro" id="IPR038770">
    <property type="entry name" value="Na+/solute_symporter_sf"/>
</dbReference>
<sequence length="321" mass="35319">MLTSDFNKDDETTLLAFLSKHSSVLLIAAAFAGFALPELSESALPYLPYVLFTLMLFTLMGIDQRALVKSVANKEAWLYALVHSGVTTLTVTAIGTVFGASTELMMAATAVCATGTLFATPAIVRSVGFEPLKAMAFTITSTLIMPVALYINLALFSADEFSLDLQDYCIRLVIFIFGPMLFSYLVHQSIPEERLARIHGKLAQFTIILVFSFPFGLTGQYRWLWDSDRSFAITMLFIAVAICVLFFMIGLAIYWHKGRSEAYVAAITSGNRNVLLTYSVAGAFLGPLYLPLIGALQLPIYVQPILVKLFLKRDGKRTAKA</sequence>
<reference evidence="2 3" key="1">
    <citation type="journal article" date="2014" name="PLoS ONE">
        <title>Grimontia indica AK16(T), sp. nov., Isolated from a Seawater Sample Reports the Presence of Pathogenic Genes Similar to Vibrio Genus.</title>
        <authorList>
            <person name="Singh A."/>
            <person name="Vaidya B."/>
            <person name="Khatri I."/>
            <person name="Srinivas T.N."/>
            <person name="Subramanian S."/>
            <person name="Korpole S."/>
            <person name="Pinnaka A.K."/>
        </authorList>
    </citation>
    <scope>NUCLEOTIDE SEQUENCE [LARGE SCALE GENOMIC DNA]</scope>
    <source>
        <strain evidence="2 3">AK16</strain>
    </source>
</reference>
<dbReference type="Proteomes" id="UP000011223">
    <property type="component" value="Unassembled WGS sequence"/>
</dbReference>
<feature type="transmembrane region" description="Helical" evidence="1">
    <location>
        <begin position="76"/>
        <end position="98"/>
    </location>
</feature>
<dbReference type="EMBL" id="ANFM02000006">
    <property type="protein sequence ID" value="EOD81265.1"/>
    <property type="molecule type" value="Genomic_DNA"/>
</dbReference>
<comment type="caution">
    <text evidence="2">The sequence shown here is derived from an EMBL/GenBank/DDBJ whole genome shotgun (WGS) entry which is preliminary data.</text>
</comment>
<keyword evidence="1" id="KW-0472">Membrane</keyword>
<feature type="transmembrane region" description="Helical" evidence="1">
    <location>
        <begin position="231"/>
        <end position="255"/>
    </location>
</feature>
<keyword evidence="1" id="KW-0812">Transmembrane</keyword>
<organism evidence="2 3">
    <name type="scientific">Grimontia indica</name>
    <dbReference type="NCBI Taxonomy" id="1056512"/>
    <lineage>
        <taxon>Bacteria</taxon>
        <taxon>Pseudomonadati</taxon>
        <taxon>Pseudomonadota</taxon>
        <taxon>Gammaproteobacteria</taxon>
        <taxon>Vibrionales</taxon>
        <taxon>Vibrionaceae</taxon>
        <taxon>Grimontia</taxon>
    </lineage>
</organism>
<protein>
    <recommendedName>
        <fullName evidence="4">Sodium-dependent transporter</fullName>
    </recommendedName>
</protein>
<dbReference type="AlphaFoldDB" id="R1J0V9"/>
<dbReference type="eggNOG" id="COG0385">
    <property type="taxonomic scope" value="Bacteria"/>
</dbReference>
<keyword evidence="3" id="KW-1185">Reference proteome</keyword>
<gene>
    <name evidence="2" type="ORF">D515_04166</name>
</gene>
<proteinExistence type="predicted"/>
<feature type="transmembrane region" description="Helical" evidence="1">
    <location>
        <begin position="12"/>
        <end position="34"/>
    </location>
</feature>
<accession>R1J0V9</accession>
<feature type="transmembrane region" description="Helical" evidence="1">
    <location>
        <begin position="198"/>
        <end position="219"/>
    </location>
</feature>
<feature type="transmembrane region" description="Helical" evidence="1">
    <location>
        <begin position="168"/>
        <end position="186"/>
    </location>
</feature>
<evidence type="ECO:0000313" key="3">
    <source>
        <dbReference type="Proteomes" id="UP000011223"/>
    </source>
</evidence>
<feature type="transmembrane region" description="Helical" evidence="1">
    <location>
        <begin position="136"/>
        <end position="156"/>
    </location>
</feature>
<name>R1J0V9_9GAMM</name>
<keyword evidence="1" id="KW-1133">Transmembrane helix</keyword>